<dbReference type="AlphaFoldDB" id="A0A975BC83"/>
<keyword evidence="2" id="KW-1185">Reference proteome</keyword>
<dbReference type="EMBL" id="CP061799">
    <property type="protein sequence ID" value="QTA82762.1"/>
    <property type="molecule type" value="Genomic_DNA"/>
</dbReference>
<reference evidence="1" key="1">
    <citation type="journal article" date="2021" name="Microb. Physiol.">
        <title>Proteogenomic Insights into the Physiology of Marine, Sulfate-Reducing, Filamentous Desulfonema limicola and Desulfonema magnum.</title>
        <authorList>
            <person name="Schnaars V."/>
            <person name="Wohlbrand L."/>
            <person name="Scheve S."/>
            <person name="Hinrichs C."/>
            <person name="Reinhardt R."/>
            <person name="Rabus R."/>
        </authorList>
    </citation>
    <scope>NUCLEOTIDE SEQUENCE</scope>
    <source>
        <strain evidence="1">5ac10</strain>
    </source>
</reference>
<gene>
    <name evidence="1" type="ORF">dnl_51450</name>
</gene>
<name>A0A975BC83_9BACT</name>
<organism evidence="1 2">
    <name type="scientific">Desulfonema limicola</name>
    <dbReference type="NCBI Taxonomy" id="45656"/>
    <lineage>
        <taxon>Bacteria</taxon>
        <taxon>Pseudomonadati</taxon>
        <taxon>Thermodesulfobacteriota</taxon>
        <taxon>Desulfobacteria</taxon>
        <taxon>Desulfobacterales</taxon>
        <taxon>Desulfococcaceae</taxon>
        <taxon>Desulfonema</taxon>
    </lineage>
</organism>
<dbReference type="Proteomes" id="UP000663720">
    <property type="component" value="Chromosome"/>
</dbReference>
<evidence type="ECO:0000313" key="2">
    <source>
        <dbReference type="Proteomes" id="UP000663720"/>
    </source>
</evidence>
<dbReference type="KEGG" id="dli:dnl_51450"/>
<sequence>MAQVKRVKEYYQKARSRINQEDFSIINITVCDRCGKEKPKNQRKAGVFDGLGWLSLTVSGPVICPDCVSSEYEKQRVISQLNSELEWTNLAIKNCETRIKSSKQNMKIWQEHKDKVQELKNNYI</sequence>
<proteinExistence type="predicted"/>
<evidence type="ECO:0000313" key="1">
    <source>
        <dbReference type="EMBL" id="QTA82762.1"/>
    </source>
</evidence>
<protein>
    <submittedName>
        <fullName evidence="1">Uncharacterized protein</fullName>
    </submittedName>
</protein>
<accession>A0A975BC83</accession>